<dbReference type="Gene3D" id="3.40.50.2000">
    <property type="entry name" value="Glycogen Phosphorylase B"/>
    <property type="match status" value="2"/>
</dbReference>
<name>A0ABY5GP49_9GAMM</name>
<dbReference type="CDD" id="cd03801">
    <property type="entry name" value="GT4_PimA-like"/>
    <property type="match status" value="1"/>
</dbReference>
<evidence type="ECO:0000313" key="3">
    <source>
        <dbReference type="EMBL" id="UTV30459.1"/>
    </source>
</evidence>
<dbReference type="Proteomes" id="UP001057998">
    <property type="component" value="Chromosome 2"/>
</dbReference>
<dbReference type="EMBL" id="CP101509">
    <property type="protein sequence ID" value="UTV30459.1"/>
    <property type="molecule type" value="Genomic_DNA"/>
</dbReference>
<keyword evidence="4" id="KW-1185">Reference proteome</keyword>
<reference evidence="3" key="1">
    <citation type="submission" date="2022-07" db="EMBL/GenBank/DDBJ databases">
        <title>Genome sequencing of Photobacterium atrarenae GJH2-4.</title>
        <authorList>
            <person name="Park S.-J."/>
        </authorList>
    </citation>
    <scope>NUCLEOTIDE SEQUENCE</scope>
    <source>
        <strain evidence="3">GJH2-4</strain>
    </source>
</reference>
<feature type="domain" description="Glycosyltransferase subfamily 4-like N-terminal" evidence="2">
    <location>
        <begin position="14"/>
        <end position="139"/>
    </location>
</feature>
<dbReference type="Pfam" id="PF00534">
    <property type="entry name" value="Glycos_transf_1"/>
    <property type="match status" value="1"/>
</dbReference>
<dbReference type="PANTHER" id="PTHR45871">
    <property type="entry name" value="N-ACETYLGLUCOSAMINYL-PHOSPHATIDYLINOSITOL BIOSYNTHETIC PROTEIN"/>
    <property type="match status" value="1"/>
</dbReference>
<evidence type="ECO:0000259" key="1">
    <source>
        <dbReference type="Pfam" id="PF00534"/>
    </source>
</evidence>
<dbReference type="RefSeq" id="WP_255391818.1">
    <property type="nucleotide sequence ID" value="NZ_CP101509.1"/>
</dbReference>
<evidence type="ECO:0000259" key="2">
    <source>
        <dbReference type="Pfam" id="PF13439"/>
    </source>
</evidence>
<sequence>MRITIVSEVFSPKIGGMERYAEDMAMYWSEQGIAVEIITDTPDKDHRQITEQYSIRRGLSFTEKVRVFRASEIIFFVGITIENILAAYLARRRAVVSHHGVYIYSNEFSHYIKGMIKRLLCRPMNNISVSNFVAREIGGKQKVILNGYRDDLFFPPQHKPNPRTFIFCGRLVPDKGVDLLISAFSQVHQTYPDASLVIIGDGCERGKLTSQVNQYNLSHRVTFLGSQALPKVGEQLRQSTCLVVPSRWNEPFGIVALEGLASGCEVIATARGGLPEALGGHGRIVAPDADAIAAAMLEVCDSKRNRQETDVSKYLQSRCACCVAAEYSAYLFSSMSQHDVRRNWVK</sequence>
<dbReference type="Pfam" id="PF13439">
    <property type="entry name" value="Glyco_transf_4"/>
    <property type="match status" value="1"/>
</dbReference>
<protein>
    <submittedName>
        <fullName evidence="3">Glycosyltransferase family 4 protein</fullName>
    </submittedName>
</protein>
<dbReference type="InterPro" id="IPR001296">
    <property type="entry name" value="Glyco_trans_1"/>
</dbReference>
<dbReference type="SUPFAM" id="SSF53756">
    <property type="entry name" value="UDP-Glycosyltransferase/glycogen phosphorylase"/>
    <property type="match status" value="1"/>
</dbReference>
<dbReference type="InterPro" id="IPR028098">
    <property type="entry name" value="Glyco_trans_4-like_N"/>
</dbReference>
<gene>
    <name evidence="3" type="ORF">NNL38_17945</name>
</gene>
<dbReference type="PANTHER" id="PTHR45871:SF1">
    <property type="entry name" value="PHOSPHATIDYLINOSITOL N-ACETYLGLUCOSAMINYLTRANSFERASE SUBUNIT A"/>
    <property type="match status" value="1"/>
</dbReference>
<feature type="domain" description="Glycosyl transferase family 1" evidence="1">
    <location>
        <begin position="150"/>
        <end position="307"/>
    </location>
</feature>
<evidence type="ECO:0000313" key="4">
    <source>
        <dbReference type="Proteomes" id="UP001057998"/>
    </source>
</evidence>
<proteinExistence type="predicted"/>
<organism evidence="3 4">
    <name type="scientific">Photobacterium atrarenae</name>
    <dbReference type="NCBI Taxonomy" id="865757"/>
    <lineage>
        <taxon>Bacteria</taxon>
        <taxon>Pseudomonadati</taxon>
        <taxon>Pseudomonadota</taxon>
        <taxon>Gammaproteobacteria</taxon>
        <taxon>Vibrionales</taxon>
        <taxon>Vibrionaceae</taxon>
        <taxon>Photobacterium</taxon>
    </lineage>
</organism>
<accession>A0ABY5GP49</accession>